<dbReference type="InterPro" id="IPR003226">
    <property type="entry name" value="MYG1_exonuclease"/>
</dbReference>
<organism evidence="2 3">
    <name type="scientific">Zophobas morio</name>
    <dbReference type="NCBI Taxonomy" id="2755281"/>
    <lineage>
        <taxon>Eukaryota</taxon>
        <taxon>Metazoa</taxon>
        <taxon>Ecdysozoa</taxon>
        <taxon>Arthropoda</taxon>
        <taxon>Hexapoda</taxon>
        <taxon>Insecta</taxon>
        <taxon>Pterygota</taxon>
        <taxon>Neoptera</taxon>
        <taxon>Endopterygota</taxon>
        <taxon>Coleoptera</taxon>
        <taxon>Polyphaga</taxon>
        <taxon>Cucujiformia</taxon>
        <taxon>Tenebrionidae</taxon>
        <taxon>Zophobas</taxon>
    </lineage>
</organism>
<evidence type="ECO:0000256" key="1">
    <source>
        <dbReference type="ARBA" id="ARBA00010105"/>
    </source>
</evidence>
<dbReference type="GO" id="GO:0005634">
    <property type="term" value="C:nucleus"/>
    <property type="evidence" value="ECO:0007669"/>
    <property type="project" value="TreeGrafter"/>
</dbReference>
<dbReference type="PANTHER" id="PTHR11215:SF1">
    <property type="entry name" value="MYG1 EXONUCLEASE"/>
    <property type="match status" value="1"/>
</dbReference>
<accession>A0AA38HI95</accession>
<reference evidence="2" key="1">
    <citation type="journal article" date="2023" name="G3 (Bethesda)">
        <title>Whole genome assemblies of Zophobas morio and Tenebrio molitor.</title>
        <authorList>
            <person name="Kaur S."/>
            <person name="Stinson S.A."/>
            <person name="diCenzo G.C."/>
        </authorList>
    </citation>
    <scope>NUCLEOTIDE SEQUENCE</scope>
    <source>
        <strain evidence="2">QUZm001</strain>
    </source>
</reference>
<sequence length="323" mass="36918">MVTICTHSGRFHADEALACFLLKQLPRFKDAKIIRTRDPDVIESADIVVDVGAICDPERNRYDHHQRDFHETFTKKHQTKLSSAGLVYKYFGEEIIELFCNGISKEDLKTIYNVLYERFIEGIDGNDNGIKQYGDAIPLYQSNTDLPSRINFLNPEWNEEQDVNFDELFQKAMGLVGQELMCHLNFLLKSWLPARSIVIDALNNRFAVDQSGLIVELTRNCPWKSHLFNLEKELGLQEKELPLYVIYECDGSWRVQAIPLHEQSFTLRKGLPESWRGLRAEELSKVSGIPSCIFCHATGFVGGNKNKVGAFEMAKTSLKLPET</sequence>
<dbReference type="Proteomes" id="UP001168821">
    <property type="component" value="Unassembled WGS sequence"/>
</dbReference>
<comment type="caution">
    <text evidence="2">The sequence shown here is derived from an EMBL/GenBank/DDBJ whole genome shotgun (WGS) entry which is preliminary data.</text>
</comment>
<dbReference type="EMBL" id="JALNTZ010004054">
    <property type="protein sequence ID" value="KAJ3615558.1"/>
    <property type="molecule type" value="Genomic_DNA"/>
</dbReference>
<protein>
    <submittedName>
        <fullName evidence="2">Uncharacterized protein</fullName>
    </submittedName>
</protein>
<name>A0AA38HI95_9CUCU</name>
<comment type="similarity">
    <text evidence="1">Belongs to the MYG1 family.</text>
</comment>
<dbReference type="AlphaFoldDB" id="A0AA38HI95"/>
<proteinExistence type="inferred from homology"/>
<gene>
    <name evidence="2" type="ORF">Zmor_016325</name>
</gene>
<dbReference type="PANTHER" id="PTHR11215">
    <property type="entry name" value="METAL DEPENDENT HYDROLASE - RELATED"/>
    <property type="match status" value="1"/>
</dbReference>
<evidence type="ECO:0000313" key="3">
    <source>
        <dbReference type="Proteomes" id="UP001168821"/>
    </source>
</evidence>
<evidence type="ECO:0000313" key="2">
    <source>
        <dbReference type="EMBL" id="KAJ3615558.1"/>
    </source>
</evidence>
<dbReference type="GO" id="GO:0005737">
    <property type="term" value="C:cytoplasm"/>
    <property type="evidence" value="ECO:0007669"/>
    <property type="project" value="TreeGrafter"/>
</dbReference>
<dbReference type="Pfam" id="PF03690">
    <property type="entry name" value="MYG1_exonuc"/>
    <property type="match status" value="1"/>
</dbReference>
<keyword evidence="3" id="KW-1185">Reference proteome</keyword>